<evidence type="ECO:0000256" key="5">
    <source>
        <dbReference type="ARBA" id="ARBA00023163"/>
    </source>
</evidence>
<evidence type="ECO:0000256" key="6">
    <source>
        <dbReference type="ARBA" id="ARBA00024937"/>
    </source>
</evidence>
<keyword evidence="9" id="KW-1185">Reference proteome</keyword>
<proteinExistence type="predicted"/>
<dbReference type="EMBL" id="JAGFNZ010000002">
    <property type="protein sequence ID" value="MBW7572387.1"/>
    <property type="molecule type" value="Genomic_DNA"/>
</dbReference>
<evidence type="ECO:0000256" key="4">
    <source>
        <dbReference type="ARBA" id="ARBA00023125"/>
    </source>
</evidence>
<sequence length="258" mass="28763">MSAARRRMEIYQILQKESSVEVNDLAQRFHVSAMTIRRDLLFFEKQGFVTTSYGGAYLNIRTAVEPSFSVKSGQLTDCKQAIGYEASRLIEDGDTVILDCGTTTLQLARCIQEKKLTVITNSWPVVQYLGSRPKIRLILAPGQYSEVSAGAISGITAEFFQNFRADKVFIGTLGCSLEYGATVSEPEDALVKKALLRAGNRKYLLTDHTKFGQTFLTRYADLSEFDCVVTDSGISQTYYSKLEKVCRKIVTADPRGEK</sequence>
<comment type="caution">
    <text evidence="8">The sequence shown here is derived from an EMBL/GenBank/DDBJ whole genome shotgun (WGS) entry which is preliminary data.</text>
</comment>
<dbReference type="InterPro" id="IPR036388">
    <property type="entry name" value="WH-like_DNA-bd_sf"/>
</dbReference>
<evidence type="ECO:0000313" key="8">
    <source>
        <dbReference type="EMBL" id="MBW7572387.1"/>
    </source>
</evidence>
<dbReference type="PROSITE" id="PS00894">
    <property type="entry name" value="HTH_DEOR_1"/>
    <property type="match status" value="1"/>
</dbReference>
<evidence type="ECO:0000259" key="7">
    <source>
        <dbReference type="PROSITE" id="PS51000"/>
    </source>
</evidence>
<keyword evidence="3" id="KW-0805">Transcription regulation</keyword>
<dbReference type="PRINTS" id="PR00037">
    <property type="entry name" value="HTHLACR"/>
</dbReference>
<keyword evidence="4" id="KW-0238">DNA-binding</keyword>
<keyword evidence="5" id="KW-0804">Transcription</keyword>
<dbReference type="InterPro" id="IPR014036">
    <property type="entry name" value="DeoR-like_C"/>
</dbReference>
<dbReference type="SUPFAM" id="SSF100950">
    <property type="entry name" value="NagB/RpiA/CoA transferase-like"/>
    <property type="match status" value="1"/>
</dbReference>
<comment type="function">
    <text evidence="6">Repressor of the lactose catabolism operon. Galactose-6-phosphate is the inducer.</text>
</comment>
<feature type="domain" description="HTH deoR-type" evidence="7">
    <location>
        <begin position="3"/>
        <end position="58"/>
    </location>
</feature>
<dbReference type="SMART" id="SM01134">
    <property type="entry name" value="DeoRC"/>
    <property type="match status" value="1"/>
</dbReference>
<gene>
    <name evidence="8" type="ORF">J5W02_06125</name>
</gene>
<dbReference type="InterPro" id="IPR018356">
    <property type="entry name" value="Tscrpt_reg_HTH_DeoR_CS"/>
</dbReference>
<dbReference type="Proteomes" id="UP000719942">
    <property type="component" value="Unassembled WGS sequence"/>
</dbReference>
<reference evidence="8 9" key="1">
    <citation type="submission" date="2021-03" db="EMBL/GenBank/DDBJ databases">
        <title>Caproiciproducens sp. nov. isolated from feces of cow.</title>
        <authorList>
            <person name="Choi J.-Y."/>
        </authorList>
    </citation>
    <scope>NUCLEOTIDE SEQUENCE [LARGE SCALE GENOMIC DNA]</scope>
    <source>
        <strain evidence="8 9">AGMB10547</strain>
    </source>
</reference>
<dbReference type="InterPro" id="IPR037171">
    <property type="entry name" value="NagB/RpiA_transferase-like"/>
</dbReference>
<dbReference type="RefSeq" id="WP_219964793.1">
    <property type="nucleotide sequence ID" value="NZ_JAGFNZ010000002.1"/>
</dbReference>
<evidence type="ECO:0000256" key="2">
    <source>
        <dbReference type="ARBA" id="ARBA00022491"/>
    </source>
</evidence>
<dbReference type="SUPFAM" id="SSF46785">
    <property type="entry name" value="Winged helix' DNA-binding domain"/>
    <property type="match status" value="1"/>
</dbReference>
<dbReference type="InterPro" id="IPR001034">
    <property type="entry name" value="DeoR_HTH"/>
</dbReference>
<evidence type="ECO:0000313" key="9">
    <source>
        <dbReference type="Proteomes" id="UP000719942"/>
    </source>
</evidence>
<dbReference type="Gene3D" id="1.10.10.10">
    <property type="entry name" value="Winged helix-like DNA-binding domain superfamily/Winged helix DNA-binding domain"/>
    <property type="match status" value="1"/>
</dbReference>
<keyword evidence="2" id="KW-0678">Repressor</keyword>
<dbReference type="PROSITE" id="PS51000">
    <property type="entry name" value="HTH_DEOR_2"/>
    <property type="match status" value="1"/>
</dbReference>
<organism evidence="8 9">
    <name type="scientific">Caproiciproducens faecalis</name>
    <dbReference type="NCBI Taxonomy" id="2820301"/>
    <lineage>
        <taxon>Bacteria</taxon>
        <taxon>Bacillati</taxon>
        <taxon>Bacillota</taxon>
        <taxon>Clostridia</taxon>
        <taxon>Eubacteriales</taxon>
        <taxon>Acutalibacteraceae</taxon>
        <taxon>Caproiciproducens</taxon>
    </lineage>
</organism>
<dbReference type="Pfam" id="PF00455">
    <property type="entry name" value="DeoRC"/>
    <property type="match status" value="1"/>
</dbReference>
<dbReference type="SMART" id="SM00420">
    <property type="entry name" value="HTH_DEOR"/>
    <property type="match status" value="1"/>
</dbReference>
<evidence type="ECO:0000256" key="3">
    <source>
        <dbReference type="ARBA" id="ARBA00023015"/>
    </source>
</evidence>
<dbReference type="Pfam" id="PF08220">
    <property type="entry name" value="HTH_DeoR"/>
    <property type="match status" value="1"/>
</dbReference>
<name>A0ABS7DMT9_9FIRM</name>
<dbReference type="InterPro" id="IPR036390">
    <property type="entry name" value="WH_DNA-bd_sf"/>
</dbReference>
<accession>A0ABS7DMT9</accession>
<protein>
    <recommendedName>
        <fullName evidence="1">Lactose phosphotransferase system repressor</fullName>
    </recommendedName>
</protein>
<dbReference type="InterPro" id="IPR050313">
    <property type="entry name" value="Carb_Metab_HTH_regulators"/>
</dbReference>
<dbReference type="PANTHER" id="PTHR30363">
    <property type="entry name" value="HTH-TYPE TRANSCRIPTIONAL REGULATOR SRLR-RELATED"/>
    <property type="match status" value="1"/>
</dbReference>
<dbReference type="PANTHER" id="PTHR30363:SF4">
    <property type="entry name" value="GLYCEROL-3-PHOSPHATE REGULON REPRESSOR"/>
    <property type="match status" value="1"/>
</dbReference>
<evidence type="ECO:0000256" key="1">
    <source>
        <dbReference type="ARBA" id="ARBA00021390"/>
    </source>
</evidence>